<proteinExistence type="predicted"/>
<dbReference type="Proteomes" id="UP000297245">
    <property type="component" value="Unassembled WGS sequence"/>
</dbReference>
<evidence type="ECO:0000313" key="3">
    <source>
        <dbReference type="EMBL" id="THU75413.1"/>
    </source>
</evidence>
<gene>
    <name evidence="3" type="ORF">K435DRAFT_880874</name>
</gene>
<dbReference type="AlphaFoldDB" id="A0A4S8KJ47"/>
<feature type="non-terminal residue" evidence="3">
    <location>
        <position position="1"/>
    </location>
</feature>
<evidence type="ECO:0000256" key="1">
    <source>
        <dbReference type="SAM" id="MobiDB-lite"/>
    </source>
</evidence>
<feature type="compositionally biased region" description="Acidic residues" evidence="1">
    <location>
        <begin position="376"/>
        <end position="412"/>
    </location>
</feature>
<organism evidence="3 4">
    <name type="scientific">Dendrothele bispora (strain CBS 962.96)</name>
    <dbReference type="NCBI Taxonomy" id="1314807"/>
    <lineage>
        <taxon>Eukaryota</taxon>
        <taxon>Fungi</taxon>
        <taxon>Dikarya</taxon>
        <taxon>Basidiomycota</taxon>
        <taxon>Agaricomycotina</taxon>
        <taxon>Agaricomycetes</taxon>
        <taxon>Agaricomycetidae</taxon>
        <taxon>Agaricales</taxon>
        <taxon>Agaricales incertae sedis</taxon>
        <taxon>Dendrothele</taxon>
    </lineage>
</organism>
<accession>A0A4S8KJ47</accession>
<dbReference type="OrthoDB" id="2980495at2759"/>
<dbReference type="Pfam" id="PF20231">
    <property type="entry name" value="DUF6589"/>
    <property type="match status" value="2"/>
</dbReference>
<dbReference type="InterPro" id="IPR046496">
    <property type="entry name" value="DUF6589"/>
</dbReference>
<sequence>LAGFKRPANLKECDHYPTVRGLEIIWIAQILDCWRILFDTDDLNVYFEALDKNNQLPPLEFLIESASIIVQKYVSIGGYERVLSSRHQSELREKNLWVKLGSAWLSSYISNPPQEQMEHDIPLDSKDGEAFDGDRSLANSILFKMQFGSWLLLEYAIKDGDVGKVMQQLNEKDLTQEHNNGKLELMVDKSGGDFDSSYYRQIIAPNVTNFIQCGRIWETALELKHRSNSHSSPNACPELRALQAEFKSTELHFFRSGRTYPGHVAADLLTIGYNRLGTEGKLKTFLKKTTSRAKFITAIEKQKNKLQQTELEDINMHDDTLLPFFESSTPPPLLYEPTVSESDSESNDGENLHSDSNSSDTSIEEDHDCAITVEIEVIDASDGDNEEEVNSSDVPGSDDDIGCSSTDTEDSE</sequence>
<dbReference type="EMBL" id="ML182180">
    <property type="protein sequence ID" value="THU75413.1"/>
    <property type="molecule type" value="Genomic_DNA"/>
</dbReference>
<evidence type="ECO:0000259" key="2">
    <source>
        <dbReference type="Pfam" id="PF20231"/>
    </source>
</evidence>
<evidence type="ECO:0000313" key="4">
    <source>
        <dbReference type="Proteomes" id="UP000297245"/>
    </source>
</evidence>
<name>A0A4S8KJ47_DENBC</name>
<feature type="region of interest" description="Disordered" evidence="1">
    <location>
        <begin position="322"/>
        <end position="412"/>
    </location>
</feature>
<keyword evidence="4" id="KW-1185">Reference proteome</keyword>
<feature type="domain" description="DUF6589" evidence="2">
    <location>
        <begin position="5"/>
        <end position="169"/>
    </location>
</feature>
<reference evidence="3 4" key="1">
    <citation type="journal article" date="2019" name="Nat. Ecol. Evol.">
        <title>Megaphylogeny resolves global patterns of mushroom evolution.</title>
        <authorList>
            <person name="Varga T."/>
            <person name="Krizsan K."/>
            <person name="Foldi C."/>
            <person name="Dima B."/>
            <person name="Sanchez-Garcia M."/>
            <person name="Sanchez-Ramirez S."/>
            <person name="Szollosi G.J."/>
            <person name="Szarkandi J.G."/>
            <person name="Papp V."/>
            <person name="Albert L."/>
            <person name="Andreopoulos W."/>
            <person name="Angelini C."/>
            <person name="Antonin V."/>
            <person name="Barry K.W."/>
            <person name="Bougher N.L."/>
            <person name="Buchanan P."/>
            <person name="Buyck B."/>
            <person name="Bense V."/>
            <person name="Catcheside P."/>
            <person name="Chovatia M."/>
            <person name="Cooper J."/>
            <person name="Damon W."/>
            <person name="Desjardin D."/>
            <person name="Finy P."/>
            <person name="Geml J."/>
            <person name="Haridas S."/>
            <person name="Hughes K."/>
            <person name="Justo A."/>
            <person name="Karasinski D."/>
            <person name="Kautmanova I."/>
            <person name="Kiss B."/>
            <person name="Kocsube S."/>
            <person name="Kotiranta H."/>
            <person name="LaButti K.M."/>
            <person name="Lechner B.E."/>
            <person name="Liimatainen K."/>
            <person name="Lipzen A."/>
            <person name="Lukacs Z."/>
            <person name="Mihaltcheva S."/>
            <person name="Morgado L.N."/>
            <person name="Niskanen T."/>
            <person name="Noordeloos M.E."/>
            <person name="Ohm R.A."/>
            <person name="Ortiz-Santana B."/>
            <person name="Ovrebo C."/>
            <person name="Racz N."/>
            <person name="Riley R."/>
            <person name="Savchenko A."/>
            <person name="Shiryaev A."/>
            <person name="Soop K."/>
            <person name="Spirin V."/>
            <person name="Szebenyi C."/>
            <person name="Tomsovsky M."/>
            <person name="Tulloss R.E."/>
            <person name="Uehling J."/>
            <person name="Grigoriev I.V."/>
            <person name="Vagvolgyi C."/>
            <person name="Papp T."/>
            <person name="Martin F.M."/>
            <person name="Miettinen O."/>
            <person name="Hibbett D.S."/>
            <person name="Nagy L.G."/>
        </authorList>
    </citation>
    <scope>NUCLEOTIDE SEQUENCE [LARGE SCALE GENOMIC DNA]</scope>
    <source>
        <strain evidence="3 4">CBS 962.96</strain>
    </source>
</reference>
<protein>
    <recommendedName>
        <fullName evidence="2">DUF6589 domain-containing protein</fullName>
    </recommendedName>
</protein>
<feature type="domain" description="DUF6589" evidence="2">
    <location>
        <begin position="171"/>
        <end position="230"/>
    </location>
</feature>